<dbReference type="GO" id="GO:0047952">
    <property type="term" value="F:glycerol-3-phosphate dehydrogenase [NAD(P)+] activity"/>
    <property type="evidence" value="ECO:0007669"/>
    <property type="project" value="UniProtKB-EC"/>
</dbReference>
<evidence type="ECO:0000256" key="8">
    <source>
        <dbReference type="HAMAP-Rule" id="MF_00394"/>
    </source>
</evidence>
<feature type="binding site" evidence="8">
    <location>
        <position position="57"/>
    </location>
    <ligand>
        <name>NADPH</name>
        <dbReference type="ChEBI" id="CHEBI:57783"/>
    </ligand>
</feature>
<feature type="domain" description="Glycerol-3-phosphate dehydrogenase NAD-dependent C-terminal" evidence="12">
    <location>
        <begin position="188"/>
        <end position="327"/>
    </location>
</feature>
<keyword evidence="6 8" id="KW-0594">Phospholipid biosynthesis</keyword>
<organism evidence="13 14">
    <name type="scientific">Micrococcoides hystricis</name>
    <dbReference type="NCBI Taxonomy" id="1572761"/>
    <lineage>
        <taxon>Bacteria</taxon>
        <taxon>Bacillati</taxon>
        <taxon>Actinomycetota</taxon>
        <taxon>Actinomycetes</taxon>
        <taxon>Micrococcales</taxon>
        <taxon>Micrococcaceae</taxon>
        <taxon>Micrococcoides</taxon>
    </lineage>
</organism>
<dbReference type="PANTHER" id="PTHR11728:SF1">
    <property type="entry name" value="GLYCEROL-3-PHOSPHATE DEHYDROGENASE [NAD(+)] 2, CHLOROPLASTIC"/>
    <property type="match status" value="1"/>
</dbReference>
<feature type="binding site" evidence="8">
    <location>
        <position position="144"/>
    </location>
    <ligand>
        <name>sn-glycerol 3-phosphate</name>
        <dbReference type="ChEBI" id="CHEBI:57597"/>
    </ligand>
</feature>
<protein>
    <recommendedName>
        <fullName evidence="8">Glycerol-3-phosphate dehydrogenase [NAD(P)+]</fullName>
        <ecNumber evidence="8">1.1.1.94</ecNumber>
    </recommendedName>
    <alternativeName>
        <fullName evidence="8">NAD(P)(+)-dependent glycerol-3-phosphate dehydrogenase</fullName>
    </alternativeName>
    <alternativeName>
        <fullName evidence="8">NAD(P)H-dependent dihydroxyacetone-phosphate reductase</fullName>
    </alternativeName>
</protein>
<feature type="domain" description="Glycerol-3-phosphate dehydrogenase NAD-dependent N-terminal" evidence="11">
    <location>
        <begin position="5"/>
        <end position="168"/>
    </location>
</feature>
<dbReference type="PROSITE" id="PS00957">
    <property type="entry name" value="NAD_G3PDH"/>
    <property type="match status" value="1"/>
</dbReference>
<dbReference type="InterPro" id="IPR013328">
    <property type="entry name" value="6PGD_dom2"/>
</dbReference>
<dbReference type="InterPro" id="IPR006109">
    <property type="entry name" value="G3P_DH_NAD-dep_C"/>
</dbReference>
<comment type="subcellular location">
    <subcellularLocation>
        <location evidence="8">Cytoplasm</location>
    </subcellularLocation>
</comment>
<dbReference type="InterPro" id="IPR008927">
    <property type="entry name" value="6-PGluconate_DH-like_C_sf"/>
</dbReference>
<name>A0ABV6PC40_9MICC</name>
<feature type="binding site" evidence="8">
    <location>
        <position position="41"/>
    </location>
    <ligand>
        <name>NADPH</name>
        <dbReference type="ChEBI" id="CHEBI:57783"/>
    </ligand>
</feature>
<proteinExistence type="inferred from homology"/>
<evidence type="ECO:0000256" key="7">
    <source>
        <dbReference type="ARBA" id="ARBA00023264"/>
    </source>
</evidence>
<dbReference type="EMBL" id="JBHLUB010000031">
    <property type="protein sequence ID" value="MFC0582668.1"/>
    <property type="molecule type" value="Genomic_DNA"/>
</dbReference>
<evidence type="ECO:0000256" key="9">
    <source>
        <dbReference type="RuleBase" id="RU000437"/>
    </source>
</evidence>
<dbReference type="Gene3D" id="3.40.50.720">
    <property type="entry name" value="NAD(P)-binding Rossmann-like Domain"/>
    <property type="match status" value="1"/>
</dbReference>
<dbReference type="InterPro" id="IPR011128">
    <property type="entry name" value="G3P_DH_NAD-dep_N"/>
</dbReference>
<accession>A0ABV6PC40</accession>
<evidence type="ECO:0000256" key="6">
    <source>
        <dbReference type="ARBA" id="ARBA00023209"/>
    </source>
</evidence>
<feature type="binding site" evidence="8">
    <location>
        <position position="148"/>
    </location>
    <ligand>
        <name>NADPH</name>
        <dbReference type="ChEBI" id="CHEBI:57783"/>
    </ligand>
</feature>
<feature type="binding site" evidence="8">
    <location>
        <position position="252"/>
    </location>
    <ligand>
        <name>sn-glycerol 3-phosphate</name>
        <dbReference type="ChEBI" id="CHEBI:57597"/>
    </ligand>
</feature>
<comment type="catalytic activity">
    <reaction evidence="8">
        <text>sn-glycerol 3-phosphate + NAD(+) = dihydroxyacetone phosphate + NADH + H(+)</text>
        <dbReference type="Rhea" id="RHEA:11092"/>
        <dbReference type="ChEBI" id="CHEBI:15378"/>
        <dbReference type="ChEBI" id="CHEBI:57540"/>
        <dbReference type="ChEBI" id="CHEBI:57597"/>
        <dbReference type="ChEBI" id="CHEBI:57642"/>
        <dbReference type="ChEBI" id="CHEBI:57945"/>
        <dbReference type="EC" id="1.1.1.94"/>
    </reaction>
</comment>
<dbReference type="Pfam" id="PF01210">
    <property type="entry name" value="NAD_Gly3P_dh_N"/>
    <property type="match status" value="1"/>
</dbReference>
<evidence type="ECO:0000256" key="10">
    <source>
        <dbReference type="RuleBase" id="RU000439"/>
    </source>
</evidence>
<dbReference type="PIRSF" id="PIRSF000114">
    <property type="entry name" value="Glycerol-3-P_dh"/>
    <property type="match status" value="1"/>
</dbReference>
<dbReference type="SUPFAM" id="SSF48179">
    <property type="entry name" value="6-phosphogluconate dehydrogenase C-terminal domain-like"/>
    <property type="match status" value="1"/>
</dbReference>
<keyword evidence="8" id="KW-0547">Nucleotide-binding</keyword>
<keyword evidence="4 8" id="KW-0520">NAD</keyword>
<evidence type="ECO:0000256" key="1">
    <source>
        <dbReference type="ARBA" id="ARBA00011009"/>
    </source>
</evidence>
<dbReference type="InterPro" id="IPR036291">
    <property type="entry name" value="NAD(P)-bd_dom_sf"/>
</dbReference>
<feature type="binding site" evidence="8">
    <location>
        <position position="14"/>
    </location>
    <ligand>
        <name>NADPH</name>
        <dbReference type="ChEBI" id="CHEBI:57783"/>
    </ligand>
</feature>
<evidence type="ECO:0000256" key="4">
    <source>
        <dbReference type="ARBA" id="ARBA00023027"/>
    </source>
</evidence>
<feature type="binding site" evidence="8">
    <location>
        <position position="114"/>
    </location>
    <ligand>
        <name>sn-glycerol 3-phosphate</name>
        <dbReference type="ChEBI" id="CHEBI:57597"/>
    </ligand>
</feature>
<evidence type="ECO:0000313" key="13">
    <source>
        <dbReference type="EMBL" id="MFC0582668.1"/>
    </source>
</evidence>
<evidence type="ECO:0000256" key="5">
    <source>
        <dbReference type="ARBA" id="ARBA00023098"/>
    </source>
</evidence>
<feature type="binding site" evidence="8">
    <location>
        <position position="40"/>
    </location>
    <ligand>
        <name>NADPH</name>
        <dbReference type="ChEBI" id="CHEBI:57783"/>
    </ligand>
</feature>
<feature type="binding site" evidence="8">
    <location>
        <position position="199"/>
    </location>
    <ligand>
        <name>sn-glycerol 3-phosphate</name>
        <dbReference type="ChEBI" id="CHEBI:57597"/>
    </ligand>
</feature>
<dbReference type="SUPFAM" id="SSF51735">
    <property type="entry name" value="NAD(P)-binding Rossmann-fold domains"/>
    <property type="match status" value="1"/>
</dbReference>
<dbReference type="EC" id="1.1.1.94" evidence="8"/>
<keyword evidence="8" id="KW-0521">NADP</keyword>
<evidence type="ECO:0000259" key="11">
    <source>
        <dbReference type="Pfam" id="PF01210"/>
    </source>
</evidence>
<feature type="binding site" evidence="8">
    <location>
        <position position="262"/>
    </location>
    <ligand>
        <name>sn-glycerol 3-phosphate</name>
        <dbReference type="ChEBI" id="CHEBI:57597"/>
    </ligand>
</feature>
<dbReference type="Gene3D" id="1.10.1040.10">
    <property type="entry name" value="N-(1-d-carboxylethyl)-l-norvaline Dehydrogenase, domain 2"/>
    <property type="match status" value="1"/>
</dbReference>
<keyword evidence="14" id="KW-1185">Reference proteome</keyword>
<dbReference type="Pfam" id="PF07479">
    <property type="entry name" value="NAD_Gly3P_dh_C"/>
    <property type="match status" value="1"/>
</dbReference>
<evidence type="ECO:0000313" key="14">
    <source>
        <dbReference type="Proteomes" id="UP001589862"/>
    </source>
</evidence>
<comment type="caution">
    <text evidence="13">The sequence shown here is derived from an EMBL/GenBank/DDBJ whole genome shotgun (WGS) entry which is preliminary data.</text>
</comment>
<comment type="pathway">
    <text evidence="8">Membrane lipid metabolism; glycerophospholipid metabolism.</text>
</comment>
<comment type="catalytic activity">
    <reaction evidence="8 10">
        <text>sn-glycerol 3-phosphate + NADP(+) = dihydroxyacetone phosphate + NADPH + H(+)</text>
        <dbReference type="Rhea" id="RHEA:11096"/>
        <dbReference type="ChEBI" id="CHEBI:15378"/>
        <dbReference type="ChEBI" id="CHEBI:57597"/>
        <dbReference type="ChEBI" id="CHEBI:57642"/>
        <dbReference type="ChEBI" id="CHEBI:57783"/>
        <dbReference type="ChEBI" id="CHEBI:58349"/>
        <dbReference type="EC" id="1.1.1.94"/>
    </reaction>
</comment>
<evidence type="ECO:0000256" key="2">
    <source>
        <dbReference type="ARBA" id="ARBA00022516"/>
    </source>
</evidence>
<feature type="binding site" evidence="8">
    <location>
        <position position="287"/>
    </location>
    <ligand>
        <name>NADPH</name>
        <dbReference type="ChEBI" id="CHEBI:57783"/>
    </ligand>
</feature>
<dbReference type="RefSeq" id="WP_377459995.1">
    <property type="nucleotide sequence ID" value="NZ_JBHLUB010000031.1"/>
</dbReference>
<evidence type="ECO:0000256" key="3">
    <source>
        <dbReference type="ARBA" id="ARBA00023002"/>
    </source>
</evidence>
<sequence>MTVTKIAVLGAGSWGTTFAKVLADCAADTDAETVITLWARRAEVAESINDEHLNPAYTRDIRLPASIQATTELLEAVRDADMIVLAVPAQGLRPHLTQIKDELKPGVLVVSLIKGLERETGLRMSEVIAEELVIAEDQVVVVSGPNLAMEIARQEPTASVVACTNEDNAKKVVSYCNPSYFRPYTNTDVIGVEMGGVVKNVIALAVGMCDGQNLGDNSKASVITRGLAETTRLALKLGGRAETLAGLAGLGDLVATCASPLSRNRTAGRMLGQGKTVLEIQTEMKQVAEGMKSAKAVTQVARSNGVEMPICEAVVRVLEDRLVVKDMANLLLSRDLKAEVRP</sequence>
<dbReference type="PANTHER" id="PTHR11728">
    <property type="entry name" value="GLYCEROL-3-PHOSPHATE DEHYDROGENASE"/>
    <property type="match status" value="1"/>
</dbReference>
<comment type="similarity">
    <text evidence="1 8 9">Belongs to the NAD-dependent glycerol-3-phosphate dehydrogenase family.</text>
</comment>
<dbReference type="Proteomes" id="UP001589862">
    <property type="component" value="Unassembled WGS sequence"/>
</dbReference>
<dbReference type="HAMAP" id="MF_00394">
    <property type="entry name" value="NAD_Glyc3P_dehydrog"/>
    <property type="match status" value="1"/>
</dbReference>
<feature type="binding site" evidence="8">
    <location>
        <position position="13"/>
    </location>
    <ligand>
        <name>NADPH</name>
        <dbReference type="ChEBI" id="CHEBI:57783"/>
    </ligand>
</feature>
<feature type="binding site" evidence="8">
    <location>
        <position position="264"/>
    </location>
    <ligand>
        <name>sn-glycerol 3-phosphate</name>
        <dbReference type="ChEBI" id="CHEBI:57597"/>
    </ligand>
</feature>
<keyword evidence="3 8" id="KW-0560">Oxidoreductase</keyword>
<reference evidence="13 14" key="1">
    <citation type="submission" date="2024-09" db="EMBL/GenBank/DDBJ databases">
        <authorList>
            <person name="Sun Q."/>
            <person name="Mori K."/>
        </authorList>
    </citation>
    <scope>NUCLEOTIDE SEQUENCE [LARGE SCALE GENOMIC DNA]</scope>
    <source>
        <strain evidence="13 14">NCAIM B.02604</strain>
    </source>
</reference>
<gene>
    <name evidence="8" type="primary">gpsA</name>
    <name evidence="13" type="ORF">ACFFFR_09810</name>
</gene>
<comment type="caution">
    <text evidence="8">Lacks conserved residue(s) required for the propagation of feature annotation.</text>
</comment>
<feature type="binding site" evidence="8">
    <location>
        <position position="114"/>
    </location>
    <ligand>
        <name>NADPH</name>
        <dbReference type="ChEBI" id="CHEBI:57783"/>
    </ligand>
</feature>
<feature type="binding site" evidence="8">
    <location>
        <position position="289"/>
    </location>
    <ligand>
        <name>NADPH</name>
        <dbReference type="ChEBI" id="CHEBI:57783"/>
    </ligand>
</feature>
<keyword evidence="8" id="KW-0963">Cytoplasm</keyword>
<dbReference type="PRINTS" id="PR00077">
    <property type="entry name" value="GPDHDRGNASE"/>
</dbReference>
<keyword evidence="5 8" id="KW-0443">Lipid metabolism</keyword>
<comment type="function">
    <text evidence="8">Catalyzes the reduction of the glycolytic intermediate dihydroxyacetone phosphate (DHAP) to sn-glycerol 3-phosphate (G3P), the key precursor for phospholipid synthesis.</text>
</comment>
<dbReference type="NCBIfam" id="NF000940">
    <property type="entry name" value="PRK00094.1-2"/>
    <property type="match status" value="1"/>
</dbReference>
<feature type="binding site" evidence="8">
    <location>
        <position position="263"/>
    </location>
    <ligand>
        <name>sn-glycerol 3-phosphate</name>
        <dbReference type="ChEBI" id="CHEBI:57597"/>
    </ligand>
</feature>
<keyword evidence="7 8" id="KW-1208">Phospholipid metabolism</keyword>
<dbReference type="InterPro" id="IPR006168">
    <property type="entry name" value="G3P_DH_NAD-dep"/>
</dbReference>
<feature type="binding site" evidence="8">
    <location>
        <position position="263"/>
    </location>
    <ligand>
        <name>NADPH</name>
        <dbReference type="ChEBI" id="CHEBI:57783"/>
    </ligand>
</feature>
<dbReference type="NCBIfam" id="NF000942">
    <property type="entry name" value="PRK00094.1-4"/>
    <property type="match status" value="1"/>
</dbReference>
<keyword evidence="2 8" id="KW-0444">Lipid biosynthesis</keyword>
<feature type="active site" description="Proton acceptor" evidence="8">
    <location>
        <position position="199"/>
    </location>
</feature>
<evidence type="ECO:0000259" key="12">
    <source>
        <dbReference type="Pfam" id="PF07479"/>
    </source>
</evidence>